<dbReference type="AlphaFoldDB" id="F0X1P5"/>
<dbReference type="EMBL" id="FR824656">
    <property type="protein sequence ID" value="CCA27743.1"/>
    <property type="molecule type" value="Genomic_DNA"/>
</dbReference>
<dbReference type="Pfam" id="PF14223">
    <property type="entry name" value="Retrotran_gag_2"/>
    <property type="match status" value="1"/>
</dbReference>
<accession>F0X1P5</accession>
<dbReference type="PANTHER" id="PTHR47481:SF37">
    <property type="entry name" value="RETROTRANSPOSON GAG DOMAIN-CONTAINING PROTEIN"/>
    <property type="match status" value="1"/>
</dbReference>
<proteinExistence type="predicted"/>
<dbReference type="HOGENOM" id="CLU_057967_0_1_1"/>
<gene>
    <name evidence="1" type="primary">AlNc14C662G12359</name>
    <name evidence="1" type="ORF">ALNC14_138870</name>
</gene>
<organism evidence="1">
    <name type="scientific">Albugo laibachii Nc14</name>
    <dbReference type="NCBI Taxonomy" id="890382"/>
    <lineage>
        <taxon>Eukaryota</taxon>
        <taxon>Sar</taxon>
        <taxon>Stramenopiles</taxon>
        <taxon>Oomycota</taxon>
        <taxon>Peronosporomycetes</taxon>
        <taxon>Albuginales</taxon>
        <taxon>Albuginaceae</taxon>
        <taxon>Albugo</taxon>
    </lineage>
</organism>
<evidence type="ECO:0000313" key="1">
    <source>
        <dbReference type="EMBL" id="CCA27743.1"/>
    </source>
</evidence>
<reference evidence="1" key="1">
    <citation type="journal article" date="2011" name="PLoS Biol.">
        <title>Gene gain and loss during evolution of obligate parasitism in the white rust pathogen of Arabidopsis thaliana.</title>
        <authorList>
            <person name="Kemen E."/>
            <person name="Gardiner A."/>
            <person name="Schultz-Larsen T."/>
            <person name="Kemen A.C."/>
            <person name="Balmuth A.L."/>
            <person name="Robert-Seilaniantz A."/>
            <person name="Bailey K."/>
            <person name="Holub E."/>
            <person name="Studholme D.J."/>
            <person name="Maclean D."/>
            <person name="Jones J.D."/>
        </authorList>
    </citation>
    <scope>NUCLEOTIDE SEQUENCE</scope>
</reference>
<reference evidence="1" key="2">
    <citation type="submission" date="2011-02" db="EMBL/GenBank/DDBJ databases">
        <authorList>
            <person name="MacLean D."/>
        </authorList>
    </citation>
    <scope>NUCLEOTIDE SEQUENCE</scope>
</reference>
<dbReference type="PANTHER" id="PTHR47481">
    <property type="match status" value="1"/>
</dbReference>
<name>F0X1P5_9STRA</name>
<sequence length="206" mass="24414">MEFTHDLLRDNNFFYWEFNARMRLARKNLLDHMEGPVNVKEEDATAVAVWRANDLKAFSILSTTLSTQYQSMIRKTTSTKHLWDTLKDFFVRKNLHNPMHLRRQLHDFKMERGRNLMEHMMKFDELTMSMSAIGDVMAEQEMLVVLLGSLSEDYEPITRIIVNFPGIDLMSAHEMLRREWDNVQEKEIKEVALKATRGKYQKTKVQ</sequence>
<protein>
    <submittedName>
        <fullName evidence="1">Putative polyprotein</fullName>
    </submittedName>
</protein>